<dbReference type="EMBL" id="LJSK01000075">
    <property type="protein sequence ID" value="KPI87751.1"/>
    <property type="molecule type" value="Genomic_DNA"/>
</dbReference>
<dbReference type="AlphaFoldDB" id="A0A0N1PCT1"/>
<protein>
    <submittedName>
        <fullName evidence="3">Uncharacterized protein</fullName>
    </submittedName>
</protein>
<dbReference type="Proteomes" id="UP000038009">
    <property type="component" value="Unassembled WGS sequence"/>
</dbReference>
<reference evidence="3 4" key="1">
    <citation type="journal article" date="2015" name="PLoS Pathog.">
        <title>Leptomonas seymouri: Adaptations to the Dixenous Life Cycle Analyzed by Genome Sequencing, Transcriptome Profiling and Co-infection with Leishmania donovani.</title>
        <authorList>
            <person name="Kraeva N."/>
            <person name="Butenko A."/>
            <person name="Hlavacova J."/>
            <person name="Kostygov A."/>
            <person name="Myskova J."/>
            <person name="Grybchuk D."/>
            <person name="Lestinova T."/>
            <person name="Votypka J."/>
            <person name="Volf P."/>
            <person name="Opperdoes F."/>
            <person name="Flegontov P."/>
            <person name="Lukes J."/>
            <person name="Yurchenko V."/>
        </authorList>
    </citation>
    <scope>NUCLEOTIDE SEQUENCE [LARGE SCALE GENOMIC DNA]</scope>
    <source>
        <strain evidence="3 4">ATCC 30220</strain>
    </source>
</reference>
<evidence type="ECO:0000313" key="4">
    <source>
        <dbReference type="Proteomes" id="UP000038009"/>
    </source>
</evidence>
<organism evidence="3 4">
    <name type="scientific">Leptomonas seymouri</name>
    <dbReference type="NCBI Taxonomy" id="5684"/>
    <lineage>
        <taxon>Eukaryota</taxon>
        <taxon>Discoba</taxon>
        <taxon>Euglenozoa</taxon>
        <taxon>Kinetoplastea</taxon>
        <taxon>Metakinetoplastina</taxon>
        <taxon>Trypanosomatida</taxon>
        <taxon>Trypanosomatidae</taxon>
        <taxon>Leishmaniinae</taxon>
        <taxon>Leptomonas</taxon>
    </lineage>
</organism>
<dbReference type="OMA" id="ESWRDIY"/>
<feature type="region of interest" description="Disordered" evidence="2">
    <location>
        <begin position="487"/>
        <end position="509"/>
    </location>
</feature>
<keyword evidence="4" id="KW-1185">Reference proteome</keyword>
<dbReference type="OrthoDB" id="271047at2759"/>
<evidence type="ECO:0000256" key="1">
    <source>
        <dbReference type="SAM" id="Coils"/>
    </source>
</evidence>
<sequence length="509" mass="57759">MKTNTVGRGPYLSLEDVRREFLKTYETSRNADAAMDSQAKHAATDRLKEAASIFNTGLSGLTSSDGNIREVQAAVSKAESLEKELAALREEKARLQASHPASETAQPITQASNPEEEAVFVAYAKQLSEFHEHLSLCRSVFKAVLTKSVEDIRDEKLSQQDQRFTEPRSWAIKRDVLCRSLEALRKKTHELNLPASTYMEEDEALYCEVKELGAEAVARVREGESMRADRDEKLKSFYAECTKLTTWCRQQLVNLEAMQEPDHVQEYCATLVENYPTMSSNFAVLLDSVREFVQANIVPVHKALLETEEVWLYLQVSTLERLSKTLYEIHPKSPLDVEVAKYANYPERAAKFLQDLDRFLHAQRNGQVGADDFDALQRGCDDVRTILTGEFAGLSKDVHSFAQRANTLRQGYQCFREAILSRLTYISPAANIVVESKRRQDEFEDCVRELKAWAAEASRGESWRDIYSKISEIKSLIKSEQDAVANKRERTMSSTGVHTPRMSRAAHRL</sequence>
<evidence type="ECO:0000313" key="3">
    <source>
        <dbReference type="EMBL" id="KPI87751.1"/>
    </source>
</evidence>
<dbReference type="VEuPathDB" id="TriTrypDB:Lsey_0075_0130"/>
<gene>
    <name evidence="3" type="ORF">ABL78_3160</name>
</gene>
<comment type="caution">
    <text evidence="3">The sequence shown here is derived from an EMBL/GenBank/DDBJ whole genome shotgun (WGS) entry which is preliminary data.</text>
</comment>
<keyword evidence="1" id="KW-0175">Coiled coil</keyword>
<accession>A0A0N1PCT1</accession>
<proteinExistence type="predicted"/>
<evidence type="ECO:0000256" key="2">
    <source>
        <dbReference type="SAM" id="MobiDB-lite"/>
    </source>
</evidence>
<feature type="coiled-coil region" evidence="1">
    <location>
        <begin position="71"/>
        <end position="98"/>
    </location>
</feature>
<name>A0A0N1PCT1_LEPSE</name>